<dbReference type="Proteomes" id="UP000830835">
    <property type="component" value="Unassembled WGS sequence"/>
</dbReference>
<feature type="transmembrane region" description="Helical" evidence="1">
    <location>
        <begin position="36"/>
        <end position="56"/>
    </location>
</feature>
<evidence type="ECO:0000256" key="1">
    <source>
        <dbReference type="SAM" id="Phobius"/>
    </source>
</evidence>
<dbReference type="SUPFAM" id="SSF141571">
    <property type="entry name" value="Pentapeptide repeat-like"/>
    <property type="match status" value="1"/>
</dbReference>
<sequence>MNAINSQIGNKINIMKFFLQKGKAWNRTIIQLLSRLIKMSLPGLALGLVVLALVQYDQGKQSYAERQVWLRFSLTQLRETILEKESSDNQVLLIQALILTTLTEVQGPERGTLMAFLSRLELLPQLSLSKAELEQAHLPELDLQGSNLQGANLSWANLSLALLNRSDLSEALLIETNLTGAELQNAILTFAYAQKANLSGAYVGGSDLEGIDLSLANLYGAYFPGSNLRGAYLESANLQRSIFQGANLERARLKGADLRQTDLRGANLIGADLRETNIEETFWSGAVYDQTTLFPANFNPEKLGLVLSQKKALLQQEGEPTVAWEELFR</sequence>
<reference evidence="2" key="1">
    <citation type="submission" date="2021-02" db="EMBL/GenBank/DDBJ databases">
        <title>The CRISPR/cas machinery reduction and long-range gene transfer in the hot spring cyanobacterium Synechococcus.</title>
        <authorList>
            <person name="Dvorak P."/>
            <person name="Jahodarova E."/>
            <person name="Hasler P."/>
            <person name="Poulickova A."/>
        </authorList>
    </citation>
    <scope>NUCLEOTIDE SEQUENCE</scope>
    <source>
        <strain evidence="2">Rupite</strain>
    </source>
</reference>
<dbReference type="RefSeq" id="WP_244351854.1">
    <property type="nucleotide sequence ID" value="NZ_JAFIRA010000039.1"/>
</dbReference>
<keyword evidence="1" id="KW-0472">Membrane</keyword>
<dbReference type="EMBL" id="JAFIRA010000039">
    <property type="protein sequence ID" value="MCJ2543881.1"/>
    <property type="molecule type" value="Genomic_DNA"/>
</dbReference>
<dbReference type="InterPro" id="IPR001646">
    <property type="entry name" value="5peptide_repeat"/>
</dbReference>
<evidence type="ECO:0000313" key="3">
    <source>
        <dbReference type="Proteomes" id="UP000830835"/>
    </source>
</evidence>
<dbReference type="InterPro" id="IPR051082">
    <property type="entry name" value="Pentapeptide-BTB/POZ_domain"/>
</dbReference>
<gene>
    <name evidence="2" type="ORF">JX360_13380</name>
</gene>
<name>A0ABT0CDN3_THEVL</name>
<keyword evidence="1" id="KW-1133">Transmembrane helix</keyword>
<evidence type="ECO:0000313" key="2">
    <source>
        <dbReference type="EMBL" id="MCJ2543881.1"/>
    </source>
</evidence>
<dbReference type="Gene3D" id="2.160.20.80">
    <property type="entry name" value="E3 ubiquitin-protein ligase SopA"/>
    <property type="match status" value="2"/>
</dbReference>
<accession>A0ABT0CDN3</accession>
<organism evidence="2 3">
    <name type="scientific">Thermostichus vulcanus str. 'Rupite'</name>
    <dbReference type="NCBI Taxonomy" id="2813851"/>
    <lineage>
        <taxon>Bacteria</taxon>
        <taxon>Bacillati</taxon>
        <taxon>Cyanobacteriota</taxon>
        <taxon>Cyanophyceae</taxon>
        <taxon>Thermostichales</taxon>
        <taxon>Thermostichaceae</taxon>
        <taxon>Thermostichus</taxon>
    </lineage>
</organism>
<dbReference type="PANTHER" id="PTHR14136">
    <property type="entry name" value="BTB_POZ DOMAIN-CONTAINING PROTEIN KCTD9"/>
    <property type="match status" value="1"/>
</dbReference>
<keyword evidence="3" id="KW-1185">Reference proteome</keyword>
<proteinExistence type="predicted"/>
<comment type="caution">
    <text evidence="2">The sequence shown here is derived from an EMBL/GenBank/DDBJ whole genome shotgun (WGS) entry which is preliminary data.</text>
</comment>
<dbReference type="PANTHER" id="PTHR14136:SF17">
    <property type="entry name" value="BTB_POZ DOMAIN-CONTAINING PROTEIN KCTD9"/>
    <property type="match status" value="1"/>
</dbReference>
<dbReference type="Pfam" id="PF00805">
    <property type="entry name" value="Pentapeptide"/>
    <property type="match status" value="3"/>
</dbReference>
<keyword evidence="1" id="KW-0812">Transmembrane</keyword>
<protein>
    <submittedName>
        <fullName evidence="2">Pentapeptide repeat-containing protein</fullName>
    </submittedName>
</protein>